<proteinExistence type="predicted"/>
<organism evidence="2 3">
    <name type="scientific">Nonomuraea thailandensis</name>
    <dbReference type="NCBI Taxonomy" id="1188745"/>
    <lineage>
        <taxon>Bacteria</taxon>
        <taxon>Bacillati</taxon>
        <taxon>Actinomycetota</taxon>
        <taxon>Actinomycetes</taxon>
        <taxon>Streptosporangiales</taxon>
        <taxon>Streptosporangiaceae</taxon>
        <taxon>Nonomuraea</taxon>
    </lineage>
</organism>
<sequence length="359" mass="39142">MFDPDVSIATERLTLRPFGPKDTLRIRSIVQSGARFLPPGAPDRVSGIAPWLMHGVHELRRSGQGVHLAMTDAEGIIVGAISLFRTSWSAGTTEVGYGVHPLYRSRGFATEAVRGLTAWALDTMGLRRIDLTARLDNLASLRVAAKAGFTWEGVLRDAVLDEDGAHDLVILGLLRHDRRLPAVTLPRTELRTQRLLLRPQTLADVPDLAVTGADPLTQAYTGVPRGYDEEHARGYVAHAERTQLRGLGAAWTGEELATGRFALNVDLRDVNWSSRTAEVGYMTAPWARGNGYAGEAVRKIARWLFEQHGFSRLQLRAAPANTASQRVAEKAGFVREGVARASLGGQDLVVYSLIPSDLA</sequence>
<dbReference type="GO" id="GO:0005737">
    <property type="term" value="C:cytoplasm"/>
    <property type="evidence" value="ECO:0007669"/>
    <property type="project" value="TreeGrafter"/>
</dbReference>
<evidence type="ECO:0000259" key="1">
    <source>
        <dbReference type="PROSITE" id="PS51186"/>
    </source>
</evidence>
<dbReference type="EMBL" id="JAMZEB010000002">
    <property type="protein sequence ID" value="MCP2365618.1"/>
    <property type="molecule type" value="Genomic_DNA"/>
</dbReference>
<dbReference type="Pfam" id="PF13302">
    <property type="entry name" value="Acetyltransf_3"/>
    <property type="match status" value="2"/>
</dbReference>
<evidence type="ECO:0000313" key="3">
    <source>
        <dbReference type="Proteomes" id="UP001139648"/>
    </source>
</evidence>
<dbReference type="RefSeq" id="WP_253759054.1">
    <property type="nucleotide sequence ID" value="NZ_BAABKA010000055.1"/>
</dbReference>
<dbReference type="PANTHER" id="PTHR43441">
    <property type="entry name" value="RIBOSOMAL-PROTEIN-SERINE ACETYLTRANSFERASE"/>
    <property type="match status" value="1"/>
</dbReference>
<dbReference type="GO" id="GO:0008999">
    <property type="term" value="F:protein-N-terminal-alanine acetyltransferase activity"/>
    <property type="evidence" value="ECO:0007669"/>
    <property type="project" value="TreeGrafter"/>
</dbReference>
<protein>
    <submittedName>
        <fullName evidence="2">RimJ/RimL family protein N-acetyltransferase</fullName>
    </submittedName>
</protein>
<dbReference type="Proteomes" id="UP001139648">
    <property type="component" value="Unassembled WGS sequence"/>
</dbReference>
<gene>
    <name evidence="2" type="ORF">HD597_012638</name>
</gene>
<dbReference type="SUPFAM" id="SSF55729">
    <property type="entry name" value="Acyl-CoA N-acyltransferases (Nat)"/>
    <property type="match status" value="2"/>
</dbReference>
<dbReference type="PROSITE" id="PS51186">
    <property type="entry name" value="GNAT"/>
    <property type="match status" value="2"/>
</dbReference>
<accession>A0A9X2K9Y2</accession>
<dbReference type="GO" id="GO:1990189">
    <property type="term" value="F:protein N-terminal-serine acetyltransferase activity"/>
    <property type="evidence" value="ECO:0007669"/>
    <property type="project" value="TreeGrafter"/>
</dbReference>
<keyword evidence="3" id="KW-1185">Reference proteome</keyword>
<dbReference type="Gene3D" id="3.40.630.30">
    <property type="match status" value="2"/>
</dbReference>
<dbReference type="InterPro" id="IPR051908">
    <property type="entry name" value="Ribosomal_N-acetyltransferase"/>
</dbReference>
<comment type="caution">
    <text evidence="2">The sequence shown here is derived from an EMBL/GenBank/DDBJ whole genome shotgun (WGS) entry which is preliminary data.</text>
</comment>
<evidence type="ECO:0000313" key="2">
    <source>
        <dbReference type="EMBL" id="MCP2365618.1"/>
    </source>
</evidence>
<dbReference type="AlphaFoldDB" id="A0A9X2K9Y2"/>
<reference evidence="2" key="1">
    <citation type="submission" date="2022-06" db="EMBL/GenBank/DDBJ databases">
        <title>Sequencing the genomes of 1000 actinobacteria strains.</title>
        <authorList>
            <person name="Klenk H.-P."/>
        </authorList>
    </citation>
    <scope>NUCLEOTIDE SEQUENCE</scope>
    <source>
        <strain evidence="2">DSM 46694</strain>
    </source>
</reference>
<dbReference type="InterPro" id="IPR000182">
    <property type="entry name" value="GNAT_dom"/>
</dbReference>
<feature type="domain" description="N-acetyltransferase" evidence="1">
    <location>
        <begin position="13"/>
        <end position="176"/>
    </location>
</feature>
<name>A0A9X2K9Y2_9ACTN</name>
<dbReference type="CDD" id="cd04301">
    <property type="entry name" value="NAT_SF"/>
    <property type="match status" value="1"/>
</dbReference>
<dbReference type="PANTHER" id="PTHR43441:SF10">
    <property type="entry name" value="ACETYLTRANSFERASE"/>
    <property type="match status" value="1"/>
</dbReference>
<feature type="domain" description="N-acetyltransferase" evidence="1">
    <location>
        <begin position="195"/>
        <end position="355"/>
    </location>
</feature>
<dbReference type="InterPro" id="IPR016181">
    <property type="entry name" value="Acyl_CoA_acyltransferase"/>
</dbReference>